<dbReference type="Pfam" id="PF25273">
    <property type="entry name" value="DUF7869"/>
    <property type="match status" value="1"/>
</dbReference>
<dbReference type="Proteomes" id="UP001153636">
    <property type="component" value="Chromosome 8"/>
</dbReference>
<accession>A0A9P0GKT4</accession>
<reference evidence="2" key="1">
    <citation type="submission" date="2022-01" db="EMBL/GenBank/DDBJ databases">
        <authorList>
            <person name="King R."/>
        </authorList>
    </citation>
    <scope>NUCLEOTIDE SEQUENCE</scope>
</reference>
<evidence type="ECO:0000313" key="2">
    <source>
        <dbReference type="EMBL" id="CAH1114772.1"/>
    </source>
</evidence>
<gene>
    <name evidence="2" type="ORF">PSYICH_LOCUS14540</name>
</gene>
<dbReference type="InterPro" id="IPR057191">
    <property type="entry name" value="DUF7869"/>
</dbReference>
<evidence type="ECO:0000259" key="1">
    <source>
        <dbReference type="Pfam" id="PF25273"/>
    </source>
</evidence>
<dbReference type="PANTHER" id="PTHR34415">
    <property type="entry name" value="INTEGRASE CATALYTIC DOMAIN-CONTAINING PROTEIN"/>
    <property type="match status" value="1"/>
</dbReference>
<dbReference type="OrthoDB" id="6732375at2759"/>
<evidence type="ECO:0000313" key="3">
    <source>
        <dbReference type="Proteomes" id="UP001153636"/>
    </source>
</evidence>
<keyword evidence="3" id="KW-1185">Reference proteome</keyword>
<organism evidence="2 3">
    <name type="scientific">Psylliodes chrysocephalus</name>
    <dbReference type="NCBI Taxonomy" id="3402493"/>
    <lineage>
        <taxon>Eukaryota</taxon>
        <taxon>Metazoa</taxon>
        <taxon>Ecdysozoa</taxon>
        <taxon>Arthropoda</taxon>
        <taxon>Hexapoda</taxon>
        <taxon>Insecta</taxon>
        <taxon>Pterygota</taxon>
        <taxon>Neoptera</taxon>
        <taxon>Endopterygota</taxon>
        <taxon>Coleoptera</taxon>
        <taxon>Polyphaga</taxon>
        <taxon>Cucujiformia</taxon>
        <taxon>Chrysomeloidea</taxon>
        <taxon>Chrysomelidae</taxon>
        <taxon>Galerucinae</taxon>
        <taxon>Alticini</taxon>
        <taxon>Psylliodes</taxon>
    </lineage>
</organism>
<sequence>MIENKPEMFRIKLCSYRSIFVNEFNLSFAKPKSDTCSTCDAGKSNEEHIENYHTAFESMKIDRELAQTSDNVVYNFGIHIEAKGVSKSIFCTWTENQGSKGSIDIFCSLLTAVESDEILRSKYHLIIWSDSCGGQNKNFLLICLYQYFVHKNMFKVIDHKYPEVGHTYLDSDRDFGRIEKNLRNHEVLFTPEQYRHIITKSGRKNLVIDMSNHFRVTERDMKLYNRKKDLLKEKVRFRDGIKWFRVEHYGSYMFKECYDYHTPFKKVSVTQVMNVIPHIDNIVIVRNPNRKNVVSKEKIENLKEQLQFVPDEHQWFYRNIITEHEAAAED</sequence>
<protein>
    <recommendedName>
        <fullName evidence="1">DUF7869 domain-containing protein</fullName>
    </recommendedName>
</protein>
<name>A0A9P0GKT4_9CUCU</name>
<proteinExistence type="predicted"/>
<dbReference type="EMBL" id="OV651820">
    <property type="protein sequence ID" value="CAH1114772.1"/>
    <property type="molecule type" value="Genomic_DNA"/>
</dbReference>
<feature type="domain" description="DUF7869" evidence="1">
    <location>
        <begin position="96"/>
        <end position="205"/>
    </location>
</feature>
<dbReference type="AlphaFoldDB" id="A0A9P0GKT4"/>
<dbReference type="PANTHER" id="PTHR34415:SF1">
    <property type="entry name" value="INTEGRASE CATALYTIC DOMAIN-CONTAINING PROTEIN"/>
    <property type="match status" value="1"/>
</dbReference>